<dbReference type="PANTHER" id="PTHR43312:SF2">
    <property type="entry name" value="OXIDOREDUCTASE"/>
    <property type="match status" value="1"/>
</dbReference>
<dbReference type="Pfam" id="PF00248">
    <property type="entry name" value="Aldo_ket_red"/>
    <property type="match status" value="1"/>
</dbReference>
<organism evidence="6 7">
    <name type="scientific">Thermotoga neapolitana (strain ATCC 49049 / DSM 4359 / NBRC 107923 / NS-E)</name>
    <dbReference type="NCBI Taxonomy" id="309803"/>
    <lineage>
        <taxon>Bacteria</taxon>
        <taxon>Thermotogati</taxon>
        <taxon>Thermotogota</taxon>
        <taxon>Thermotogae</taxon>
        <taxon>Thermotogales</taxon>
        <taxon>Thermotogaceae</taxon>
        <taxon>Thermotoga</taxon>
    </lineage>
</organism>
<dbReference type="InterPro" id="IPR017900">
    <property type="entry name" value="4Fe4S_Fe_S_CS"/>
</dbReference>
<dbReference type="Proteomes" id="UP000000445">
    <property type="component" value="Chromosome"/>
</dbReference>
<proteinExistence type="predicted"/>
<dbReference type="InterPro" id="IPR023210">
    <property type="entry name" value="NADP_OxRdtase_dom"/>
</dbReference>
<dbReference type="CDD" id="cd19096">
    <property type="entry name" value="AKR_Fe-S_oxidoreductase"/>
    <property type="match status" value="1"/>
</dbReference>
<dbReference type="HOGENOM" id="CLU_023205_3_2_0"/>
<feature type="domain" description="4Fe-4S ferredoxin-type" evidence="5">
    <location>
        <begin position="302"/>
        <end position="367"/>
    </location>
</feature>
<protein>
    <submittedName>
        <fullName evidence="6">Oxidoreductase, aldo/keto reductase family</fullName>
    </submittedName>
</protein>
<evidence type="ECO:0000313" key="6">
    <source>
        <dbReference type="EMBL" id="ACM23569.1"/>
    </source>
</evidence>
<keyword evidence="2" id="KW-0408">Iron</keyword>
<accession>B9K9D6</accession>
<dbReference type="eggNOG" id="COG1453">
    <property type="taxonomic scope" value="Bacteria"/>
</dbReference>
<dbReference type="Pfam" id="PF13187">
    <property type="entry name" value="Fer4_9"/>
    <property type="match status" value="1"/>
</dbReference>
<evidence type="ECO:0000256" key="1">
    <source>
        <dbReference type="ARBA" id="ARBA00022723"/>
    </source>
</evidence>
<keyword evidence="7" id="KW-1185">Reference proteome</keyword>
<dbReference type="Gene3D" id="3.20.20.100">
    <property type="entry name" value="NADP-dependent oxidoreductase domain"/>
    <property type="match status" value="1"/>
</dbReference>
<keyword evidence="1" id="KW-0479">Metal-binding</keyword>
<feature type="domain" description="NADP-dependent oxidoreductase" evidence="4">
    <location>
        <begin position="22"/>
        <end position="292"/>
    </location>
</feature>
<dbReference type="EMBL" id="CP000916">
    <property type="protein sequence ID" value="ACM23569.1"/>
    <property type="molecule type" value="Genomic_DNA"/>
</dbReference>
<evidence type="ECO:0000259" key="5">
    <source>
        <dbReference type="Pfam" id="PF13187"/>
    </source>
</evidence>
<keyword evidence="3" id="KW-0411">Iron-sulfur</keyword>
<name>B9K9D6_THENN</name>
<dbReference type="PANTHER" id="PTHR43312">
    <property type="entry name" value="D-THREO-ALDOSE 1-DEHYDROGENASE"/>
    <property type="match status" value="1"/>
</dbReference>
<dbReference type="SUPFAM" id="SSF46548">
    <property type="entry name" value="alpha-helical ferredoxin"/>
    <property type="match status" value="1"/>
</dbReference>
<evidence type="ECO:0000313" key="7">
    <source>
        <dbReference type="Proteomes" id="UP000000445"/>
    </source>
</evidence>
<evidence type="ECO:0000256" key="2">
    <source>
        <dbReference type="ARBA" id="ARBA00023004"/>
    </source>
</evidence>
<dbReference type="PROSITE" id="PS00198">
    <property type="entry name" value="4FE4S_FER_1"/>
    <property type="match status" value="1"/>
</dbReference>
<dbReference type="InterPro" id="IPR017896">
    <property type="entry name" value="4Fe4S_Fe-S-bd"/>
</dbReference>
<dbReference type="SUPFAM" id="SSF51430">
    <property type="entry name" value="NAD(P)-linked oxidoreductase"/>
    <property type="match status" value="1"/>
</dbReference>
<dbReference type="AlphaFoldDB" id="B9K9D6"/>
<dbReference type="GO" id="GO:0051536">
    <property type="term" value="F:iron-sulfur cluster binding"/>
    <property type="evidence" value="ECO:0007669"/>
    <property type="project" value="UniProtKB-KW"/>
</dbReference>
<dbReference type="KEGG" id="tna:CTN_1393"/>
<gene>
    <name evidence="6" type="ordered locus">CTN_1393</name>
</gene>
<dbReference type="GO" id="GO:0046872">
    <property type="term" value="F:metal ion binding"/>
    <property type="evidence" value="ECO:0007669"/>
    <property type="project" value="UniProtKB-KW"/>
</dbReference>
<evidence type="ECO:0000259" key="4">
    <source>
        <dbReference type="Pfam" id="PF00248"/>
    </source>
</evidence>
<dbReference type="InterPro" id="IPR036812">
    <property type="entry name" value="NAD(P)_OxRdtase_dom_sf"/>
</dbReference>
<evidence type="ECO:0000256" key="3">
    <source>
        <dbReference type="ARBA" id="ARBA00023014"/>
    </source>
</evidence>
<dbReference type="STRING" id="309803.CTN_1393"/>
<reference evidence="6 7" key="1">
    <citation type="journal article" date="2009" name="Biosci. Biotechnol. Biochem.">
        <title>WeGAS: a web-based microbial genome annotation system.</title>
        <authorList>
            <person name="Lee D."/>
            <person name="Seo H."/>
            <person name="Park C."/>
            <person name="Park K."/>
        </authorList>
    </citation>
    <scope>NUCLEOTIDE SEQUENCE [LARGE SCALE GENOMIC DNA]</scope>
    <source>
        <strain evidence="7">ATCC 49049 / DSM 4359 / NBRC 107923 / NS-E</strain>
    </source>
</reference>
<sequence length="385" mass="44587">MEGGEGMQYRDFGKTGVKTSLLGFGAMRLPVIGEDHSKIDEEKAIEMIRYAIDHGVNYVDTAYPYHGGNSEKVVGKALKDGYRERVFLATKSPVWQVEKHEDFYRYLDEQLEKLQTDHVDMYLMHALNRERWEKIKELRFFDFFEKVKAEGKIKFAGFSFHDRYPVFKEIVDGYDWDFCQIQLNYMDENYQAGLRGLKYAASKGLAVVIMEPLKGGKLARLPERVMKILEKYGKDWSPVELSFRWLGHHPEVSTILSGMSTLEQVKQNVEIMSKITPNNLTEEDMKMIEEIKKTLESFAVINCTECGYCMPCPNGVDIPGNFRLYNETVMFEDWEGGRRTYRWFESQKSAASFCVECGECLSKCPQKLDIPNLLKRVHRELAGVK</sequence>
<dbReference type="InterPro" id="IPR053135">
    <property type="entry name" value="AKR2_Oxidoreductase"/>
</dbReference>